<feature type="region of interest" description="Disordered" evidence="7">
    <location>
        <begin position="1110"/>
        <end position="1134"/>
    </location>
</feature>
<feature type="region of interest" description="Disordered" evidence="7">
    <location>
        <begin position="283"/>
        <end position="345"/>
    </location>
</feature>
<feature type="compositionally biased region" description="Basic residues" evidence="7">
    <location>
        <begin position="220"/>
        <end position="230"/>
    </location>
</feature>
<evidence type="ECO:0000256" key="5">
    <source>
        <dbReference type="ARBA" id="ARBA00023242"/>
    </source>
</evidence>
<gene>
    <name evidence="9" type="ORF">G2W53_012554</name>
</gene>
<keyword evidence="4 6" id="KW-0804">Transcription</keyword>
<feature type="compositionally biased region" description="Basic residues" evidence="7">
    <location>
        <begin position="1111"/>
        <end position="1124"/>
    </location>
</feature>
<evidence type="ECO:0000259" key="8">
    <source>
        <dbReference type="Pfam" id="PF10513"/>
    </source>
</evidence>
<feature type="compositionally biased region" description="Basic and acidic residues" evidence="7">
    <location>
        <begin position="27"/>
        <end position="36"/>
    </location>
</feature>
<dbReference type="Proteomes" id="UP000634136">
    <property type="component" value="Unassembled WGS sequence"/>
</dbReference>
<feature type="compositionally biased region" description="Polar residues" evidence="7">
    <location>
        <begin position="292"/>
        <end position="303"/>
    </location>
</feature>
<comment type="similarity">
    <text evidence="2 6">Belongs to the enhancer of polycomb family.</text>
</comment>
<evidence type="ECO:0000256" key="3">
    <source>
        <dbReference type="ARBA" id="ARBA00023015"/>
    </source>
</evidence>
<keyword evidence="5 6" id="KW-0539">Nucleus</keyword>
<keyword evidence="9" id="KW-0489">Methyltransferase</keyword>
<feature type="compositionally biased region" description="Low complexity" evidence="7">
    <location>
        <begin position="318"/>
        <end position="328"/>
    </location>
</feature>
<dbReference type="InterPro" id="IPR019542">
    <property type="entry name" value="Enhancer_polycomb-like_N"/>
</dbReference>
<evidence type="ECO:0000256" key="2">
    <source>
        <dbReference type="ARBA" id="ARBA00008035"/>
    </source>
</evidence>
<dbReference type="EMBL" id="JAAIUW010000005">
    <property type="protein sequence ID" value="KAF7830221.1"/>
    <property type="molecule type" value="Genomic_DNA"/>
</dbReference>
<dbReference type="InterPro" id="IPR024943">
    <property type="entry name" value="Enhancer_polycomb"/>
</dbReference>
<dbReference type="Gene3D" id="2.30.30.140">
    <property type="match status" value="1"/>
</dbReference>
<dbReference type="Pfam" id="PF10513">
    <property type="entry name" value="EPL1"/>
    <property type="match status" value="1"/>
</dbReference>
<dbReference type="GO" id="GO:0032259">
    <property type="term" value="P:methylation"/>
    <property type="evidence" value="ECO:0007669"/>
    <property type="project" value="UniProtKB-KW"/>
</dbReference>
<organism evidence="9 10">
    <name type="scientific">Senna tora</name>
    <dbReference type="NCBI Taxonomy" id="362788"/>
    <lineage>
        <taxon>Eukaryota</taxon>
        <taxon>Viridiplantae</taxon>
        <taxon>Streptophyta</taxon>
        <taxon>Embryophyta</taxon>
        <taxon>Tracheophyta</taxon>
        <taxon>Spermatophyta</taxon>
        <taxon>Magnoliopsida</taxon>
        <taxon>eudicotyledons</taxon>
        <taxon>Gunneridae</taxon>
        <taxon>Pentapetalae</taxon>
        <taxon>rosids</taxon>
        <taxon>fabids</taxon>
        <taxon>Fabales</taxon>
        <taxon>Fabaceae</taxon>
        <taxon>Caesalpinioideae</taxon>
        <taxon>Cassia clade</taxon>
        <taxon>Senna</taxon>
    </lineage>
</organism>
<name>A0A834U0T2_9FABA</name>
<evidence type="ECO:0000313" key="10">
    <source>
        <dbReference type="Proteomes" id="UP000634136"/>
    </source>
</evidence>
<sequence length="1664" mass="187510">MEGRAEISHGPPIPKKSRTLDLNSLYKSKETKEIPKKNLKRKGSSPRGVDEKRNKKRKSRKEVSLRSLENADGSGKKTVDEEFPGGPSSGRQDLHELKLGARQRLSGSIGLNRVSLSLDDEAVHIPKRKRDFVGRKKSEVGQAPILASKTGGKSGCGDQMTNLSNDELDRRAESSKNNQKKDLDEFKENRSSDSNSVQHFKGNEDSACHSVVNSSASSLKKSRKKGRRKQNVLDSNNTSLLKEAKPLINSSKISNELREDDEENLEENAARMLSSRFDPSCTGFSSSSKSSTLPSANGLSFSPPSGPNLVRHRSNTLSSAKSSSADSDTAGRVLRPRNQHKEKGHRRKRRHFYEIFLGDLDAYWVLNRRIKVFWPLDQSWYFGLINDYDKEKKLHHIKYDDRDEEWIDLQTERFKLLLLPSEVPESSGGKGAVMRCRSSNEQRGSKSRKETRRRPLVTEDDSCVGSCMDSEPLISWLARTSNRVKSSFHAIKKQKTSVTALNSASSLLYDEAAGVQGCLAKSSCRGDESNMSNDSLLQHELGDSYREKSSLRSASCPKGGKLPIVYFRRRFRRPTPMSPISEEKQVNSPGCSYLIPVLGAVGEVKEPDDRRLEFDGPLRFTCNAGVLKICFLDMESSAFKFDLKFPARLVMNDSFESHDMWLLHVALLLQYGTLVVKWPRVLLEMLFVDNVVGLRLLLFEGCLKMAASFVSLVLRVFNQPADKGLYVDLQLPVTSIRFKFSCLHDIKKQLVFAFYNFSKVKNSKWMYLDSKLKSYCLLSKQLHISECTYDNIRALQNGSNEFSITSSSGEPSPCKVMQKKTRHGINIMGVPKESTQVGTSLFSDAGKRKLPPFALSFAAAPTFFLSLHLKLLMERSVAHISFCNHMPVDDMENSGMIIDGCTSLDNYCNSNLEINMKENMILSKDASAKSKLLSGPSACGQGVLPQNNQNICLSSAGTSDSHGSERLTTIQLPKGQPHTSMLEHCPLPSSSLIGKDKAGNVSRSFLGDLSIHISSVDHIEKPMEGDFHDAQHSSDVSWDINGCVIPSPNPTAPRSAWHRNRSSFSSFGLQSHGWLEGKSDSLQNGFSNGPKKPRTQVSYSLPFPGYDFNSKHRSHSQKPHKRIRRANEKKLSDVARAPKKNFESLTCDANVLITLGEKGWRESGAQVVLELYDHNEWKLSVKLSGITRYSYKAHQFLQPGSTNRYTHAMMWKGGKDWVLEFTDRSQWALFKEMHEECYNRNIRAASVKNIPIPGVRLIEENDENGTEVTFVRSSKYFRQVETDVEMALDSLRVLYDMDSEDEQWLSDVRNSEKDNSDWEGISDETIEKTMDMFEKSAYTQQRDEFSPHEIEELMADIRSSGVIKTIYEHWQQRRRKKGMALIRHFQPPLWERYQQQLREWEVAMTKNSIPSPNGCLDKVATLEKPPMFAFCLKPRGLEVMNKGSKQRSQKKISVSGQTHSFLGDQDGFHTFGRRLNGFAFGDEKLTFPGHNYDSLDDSPLPQTSPRVFSPSGAGSCSMAYYTTSNDGFDRNNTPKFRRSRSKKSGSFMYHNDSQMMASFNRRMSGKKNGVSMWNMGYYELASQGEYLLDVPQSHEIEQLDGSDLDEFRLRDASGAAQHARNMAKLKRERAQRLFYRADLAIHKAVVALMTAEAMKASESSNGDG</sequence>
<protein>
    <recommendedName>
        <fullName evidence="6">Enhancer of polycomb-like protein</fullName>
    </recommendedName>
</protein>
<evidence type="ECO:0000256" key="1">
    <source>
        <dbReference type="ARBA" id="ARBA00004123"/>
    </source>
</evidence>
<feature type="region of interest" description="Disordered" evidence="7">
    <location>
        <begin position="426"/>
        <end position="457"/>
    </location>
</feature>
<dbReference type="OrthoDB" id="435275at2759"/>
<dbReference type="GO" id="GO:0035267">
    <property type="term" value="C:NuA4 histone acetyltransferase complex"/>
    <property type="evidence" value="ECO:0007669"/>
    <property type="project" value="InterPro"/>
</dbReference>
<proteinExistence type="inferred from homology"/>
<feature type="compositionally biased region" description="Basic residues" evidence="7">
    <location>
        <begin position="334"/>
        <end position="345"/>
    </location>
</feature>
<dbReference type="GO" id="GO:0008168">
    <property type="term" value="F:methyltransferase activity"/>
    <property type="evidence" value="ECO:0007669"/>
    <property type="project" value="UniProtKB-KW"/>
</dbReference>
<dbReference type="GO" id="GO:0005634">
    <property type="term" value="C:nucleus"/>
    <property type="evidence" value="ECO:0007669"/>
    <property type="project" value="UniProtKB-SubCell"/>
</dbReference>
<feature type="compositionally biased region" description="Basic and acidic residues" evidence="7">
    <location>
        <begin position="167"/>
        <end position="191"/>
    </location>
</feature>
<keyword evidence="10" id="KW-1185">Reference proteome</keyword>
<comment type="caution">
    <text evidence="9">The sequence shown here is derived from an EMBL/GenBank/DDBJ whole genome shotgun (WGS) entry which is preliminary data.</text>
</comment>
<feature type="compositionally biased region" description="Basic and acidic residues" evidence="7">
    <location>
        <begin position="438"/>
        <end position="448"/>
    </location>
</feature>
<feature type="region of interest" description="Disordered" evidence="7">
    <location>
        <begin position="124"/>
        <end position="238"/>
    </location>
</feature>
<evidence type="ECO:0000313" key="9">
    <source>
        <dbReference type="EMBL" id="KAF7830221.1"/>
    </source>
</evidence>
<keyword evidence="9" id="KW-0808">Transferase</keyword>
<evidence type="ECO:0000256" key="4">
    <source>
        <dbReference type="ARBA" id="ARBA00023163"/>
    </source>
</evidence>
<keyword evidence="3 6" id="KW-0805">Transcription regulation</keyword>
<dbReference type="CDD" id="cd20404">
    <property type="entry name" value="Tudor_Agenet_AtEML-like"/>
    <property type="match status" value="1"/>
</dbReference>
<accession>A0A834U0T2</accession>
<reference evidence="9" key="1">
    <citation type="submission" date="2020-09" db="EMBL/GenBank/DDBJ databases">
        <title>Genome-Enabled Discovery of Anthraquinone Biosynthesis in Senna tora.</title>
        <authorList>
            <person name="Kang S.-H."/>
            <person name="Pandey R.P."/>
            <person name="Lee C.-M."/>
            <person name="Sim J.-S."/>
            <person name="Jeong J.-T."/>
            <person name="Choi B.-S."/>
            <person name="Jung M."/>
            <person name="Ginzburg D."/>
            <person name="Zhao K."/>
            <person name="Won S.Y."/>
            <person name="Oh T.-J."/>
            <person name="Yu Y."/>
            <person name="Kim N.-H."/>
            <person name="Lee O.R."/>
            <person name="Lee T.-H."/>
            <person name="Bashyal P."/>
            <person name="Kim T.-S."/>
            <person name="Lee W.-H."/>
            <person name="Kawkins C."/>
            <person name="Kim C.-K."/>
            <person name="Kim J.S."/>
            <person name="Ahn B.O."/>
            <person name="Rhee S.Y."/>
            <person name="Sohng J.K."/>
        </authorList>
    </citation>
    <scope>NUCLEOTIDE SEQUENCE</scope>
    <source>
        <tissue evidence="9">Leaf</tissue>
    </source>
</reference>
<feature type="domain" description="Enhancer of polycomb-like N-terminal" evidence="8">
    <location>
        <begin position="1143"/>
        <end position="1335"/>
    </location>
</feature>
<evidence type="ECO:0000256" key="7">
    <source>
        <dbReference type="SAM" id="MobiDB-lite"/>
    </source>
</evidence>
<dbReference type="GO" id="GO:0006357">
    <property type="term" value="P:regulation of transcription by RNA polymerase II"/>
    <property type="evidence" value="ECO:0007669"/>
    <property type="project" value="InterPro"/>
</dbReference>
<evidence type="ECO:0000256" key="6">
    <source>
        <dbReference type="RuleBase" id="RU361124"/>
    </source>
</evidence>
<dbReference type="PANTHER" id="PTHR14898">
    <property type="entry name" value="ENHANCER OF POLYCOMB"/>
    <property type="match status" value="1"/>
</dbReference>
<feature type="region of interest" description="Disordered" evidence="7">
    <location>
        <begin position="1"/>
        <end position="98"/>
    </location>
</feature>
<comment type="subcellular location">
    <subcellularLocation>
        <location evidence="1 6">Nucleus</location>
    </subcellularLocation>
</comment>